<protein>
    <submittedName>
        <fullName evidence="1">Uncharacterized protein</fullName>
    </submittedName>
</protein>
<evidence type="ECO:0000313" key="1">
    <source>
        <dbReference type="EMBL" id="STY90745.1"/>
    </source>
</evidence>
<gene>
    <name evidence="1" type="ORF">NCTC9426_00774</name>
</gene>
<dbReference type="Proteomes" id="UP000254133">
    <property type="component" value="Unassembled WGS sequence"/>
</dbReference>
<sequence>MTSAMVDYLVSKFDFIKVVDDVSVEMEMSNIPIYPIIPKIKTKANGYNGTGYPRYVNTVGFMDKSIKLKSRKNGMLFSFCLLN</sequence>
<name>A0A378PQD9_MORBO</name>
<proteinExistence type="predicted"/>
<dbReference type="EMBL" id="UGPZ01000002">
    <property type="protein sequence ID" value="STY90745.1"/>
    <property type="molecule type" value="Genomic_DNA"/>
</dbReference>
<evidence type="ECO:0000313" key="2">
    <source>
        <dbReference type="Proteomes" id="UP000254133"/>
    </source>
</evidence>
<dbReference type="AlphaFoldDB" id="A0A378PQD9"/>
<reference evidence="1 2" key="1">
    <citation type="submission" date="2018-06" db="EMBL/GenBank/DDBJ databases">
        <authorList>
            <consortium name="Pathogen Informatics"/>
            <person name="Doyle S."/>
        </authorList>
    </citation>
    <scope>NUCLEOTIDE SEQUENCE [LARGE SCALE GENOMIC DNA]</scope>
    <source>
        <strain evidence="1 2">NCTC9426</strain>
    </source>
</reference>
<accession>A0A378PQD9</accession>
<organism evidence="1 2">
    <name type="scientific">Moraxella bovis</name>
    <dbReference type="NCBI Taxonomy" id="476"/>
    <lineage>
        <taxon>Bacteria</taxon>
        <taxon>Pseudomonadati</taxon>
        <taxon>Pseudomonadota</taxon>
        <taxon>Gammaproteobacteria</taxon>
        <taxon>Moraxellales</taxon>
        <taxon>Moraxellaceae</taxon>
        <taxon>Moraxella</taxon>
    </lineage>
</organism>